<dbReference type="GO" id="GO:0004888">
    <property type="term" value="F:transmembrane signaling receptor activity"/>
    <property type="evidence" value="ECO:0007669"/>
    <property type="project" value="InterPro"/>
</dbReference>
<keyword evidence="7" id="KW-0472">Membrane</keyword>
<reference evidence="10 11" key="1">
    <citation type="submission" date="2020-06" db="EMBL/GenBank/DDBJ databases">
        <title>Oricola thermophila sp. nov. isolated from a tidal sediments.</title>
        <authorList>
            <person name="Kwon K.K."/>
            <person name="Yang S.-H."/>
            <person name="Park M.-J."/>
        </authorList>
    </citation>
    <scope>NUCLEOTIDE SEQUENCE [LARGE SCALE GENOMIC DNA]</scope>
    <source>
        <strain evidence="10 11">MEBiC13590</strain>
    </source>
</reference>
<evidence type="ECO:0000259" key="9">
    <source>
        <dbReference type="PROSITE" id="PS50885"/>
    </source>
</evidence>
<dbReference type="PROSITE" id="PS50885">
    <property type="entry name" value="HAMP"/>
    <property type="match status" value="2"/>
</dbReference>
<protein>
    <submittedName>
        <fullName evidence="10">Methyl-accepting chemotaxis protein</fullName>
    </submittedName>
</protein>
<dbReference type="Proteomes" id="UP000509367">
    <property type="component" value="Chromosome"/>
</dbReference>
<feature type="domain" description="HAMP" evidence="9">
    <location>
        <begin position="213"/>
        <end position="266"/>
    </location>
</feature>
<evidence type="ECO:0000256" key="2">
    <source>
        <dbReference type="ARBA" id="ARBA00022500"/>
    </source>
</evidence>
<dbReference type="SUPFAM" id="SSF158472">
    <property type="entry name" value="HAMP domain-like"/>
    <property type="match status" value="1"/>
</dbReference>
<keyword evidence="7" id="KW-0812">Transmembrane</keyword>
<evidence type="ECO:0000313" key="11">
    <source>
        <dbReference type="Proteomes" id="UP000509367"/>
    </source>
</evidence>
<keyword evidence="11" id="KW-1185">Reference proteome</keyword>
<sequence>MNLSNGLKLFAAGIAVVFVVLSALANYRTAVTSIGSDDYRRIAEGKALVADILPPTSYVIEAYLAIIQASQEPWNRDKHFATYRAQKDAYYAQLKNWETLDLPESLRKLIVIDSPTVLDRFWIEAENNFFPKLENSGGIGLGAAEINQSLGVLKERFLEHKAIVVRASEEAISYLASVEEQSESRKQLIGWIHHGVTAVSLLLIAGLLFWAGRAVVRPLVNIAGYTADLAHGRTEADVPYVHRGDEVGLIARALTVFRQVTADKLAAESEAAAERRRMEDVKAQADAERAARAERTNRAVALLGDALNRLSEGDLDCRIEEAFDDELETLRTDFNLALARIAEVLGEIAAAAGTIEAGTREIVSASDNLSRRTEQQAASLEQTAATLDEITVTVEKSSEGAENTRRIVHAARQDAEQSEEVVGRALEAMSGIEKSAAEINQIISVIDEIAFQTNLLALNAGVEAARAGDAGKGFAVVAQEVRELAQRSAGAAKEIKQLIARSSDQVSAGSELVNATGETLHRIAGQVVEIASVIDGIANGAREQSAAIKQLNAAVGEMDGTTQQNAAMAEQATASSQSLSREAERLAALVALFRMAGDRGATGSSPGTSQSRSESPSARPAREPAGRVRGAVRGRSVGNVALKDEWEEC</sequence>
<keyword evidence="4" id="KW-0807">Transducer</keyword>
<dbReference type="Pfam" id="PF00015">
    <property type="entry name" value="MCPsignal"/>
    <property type="match status" value="1"/>
</dbReference>
<feature type="compositionally biased region" description="Low complexity" evidence="6">
    <location>
        <begin position="627"/>
        <end position="641"/>
    </location>
</feature>
<dbReference type="PANTHER" id="PTHR43531:SF11">
    <property type="entry name" value="METHYL-ACCEPTING CHEMOTAXIS PROTEIN 3"/>
    <property type="match status" value="1"/>
</dbReference>
<dbReference type="AlphaFoldDB" id="A0A6N1VGF7"/>
<feature type="transmembrane region" description="Helical" evidence="7">
    <location>
        <begin position="6"/>
        <end position="27"/>
    </location>
</feature>
<dbReference type="CDD" id="cd11386">
    <property type="entry name" value="MCP_signal"/>
    <property type="match status" value="1"/>
</dbReference>
<dbReference type="CDD" id="cd06225">
    <property type="entry name" value="HAMP"/>
    <property type="match status" value="1"/>
</dbReference>
<dbReference type="SUPFAM" id="SSF58104">
    <property type="entry name" value="Methyl-accepting chemotaxis protein (MCP) signaling domain"/>
    <property type="match status" value="1"/>
</dbReference>
<dbReference type="PRINTS" id="PR00260">
    <property type="entry name" value="CHEMTRNSDUCR"/>
</dbReference>
<feature type="transmembrane region" description="Helical" evidence="7">
    <location>
        <begin position="191"/>
        <end position="211"/>
    </location>
</feature>
<dbReference type="GO" id="GO:0007165">
    <property type="term" value="P:signal transduction"/>
    <property type="evidence" value="ECO:0007669"/>
    <property type="project" value="UniProtKB-KW"/>
</dbReference>
<dbReference type="GO" id="GO:0006935">
    <property type="term" value="P:chemotaxis"/>
    <property type="evidence" value="ECO:0007669"/>
    <property type="project" value="UniProtKB-KW"/>
</dbReference>
<dbReference type="Gene3D" id="1.10.8.500">
    <property type="entry name" value="HAMP domain in histidine kinase"/>
    <property type="match status" value="1"/>
</dbReference>
<dbReference type="SMART" id="SM00283">
    <property type="entry name" value="MA"/>
    <property type="match status" value="1"/>
</dbReference>
<dbReference type="Pfam" id="PF00672">
    <property type="entry name" value="HAMP"/>
    <property type="match status" value="2"/>
</dbReference>
<dbReference type="RefSeq" id="WP_175277505.1">
    <property type="nucleotide sequence ID" value="NZ_CP054836.1"/>
</dbReference>
<dbReference type="FunFam" id="1.10.287.950:FF:000001">
    <property type="entry name" value="Methyl-accepting chemotaxis sensory transducer"/>
    <property type="match status" value="1"/>
</dbReference>
<accession>A0A6N1VGF7</accession>
<gene>
    <name evidence="10" type="ORF">HTY61_14710</name>
</gene>
<dbReference type="EMBL" id="CP054836">
    <property type="protein sequence ID" value="QKV19613.1"/>
    <property type="molecule type" value="Genomic_DNA"/>
</dbReference>
<evidence type="ECO:0000256" key="4">
    <source>
        <dbReference type="PROSITE-ProRule" id="PRU00284"/>
    </source>
</evidence>
<evidence type="ECO:0000256" key="7">
    <source>
        <dbReference type="SAM" id="Phobius"/>
    </source>
</evidence>
<name>A0A6N1VGF7_9HYPH</name>
<dbReference type="KEGG" id="orm:HTY61_14710"/>
<feature type="coiled-coil region" evidence="5">
    <location>
        <begin position="264"/>
        <end position="291"/>
    </location>
</feature>
<comment type="similarity">
    <text evidence="3">Belongs to the methyl-accepting chemotaxis (MCP) protein family.</text>
</comment>
<dbReference type="SMART" id="SM00304">
    <property type="entry name" value="HAMP"/>
    <property type="match status" value="2"/>
</dbReference>
<feature type="domain" description="HAMP" evidence="9">
    <location>
        <begin position="294"/>
        <end position="346"/>
    </location>
</feature>
<feature type="domain" description="Methyl-accepting transducer" evidence="8">
    <location>
        <begin position="351"/>
        <end position="580"/>
    </location>
</feature>
<dbReference type="Gene3D" id="1.10.287.950">
    <property type="entry name" value="Methyl-accepting chemotaxis protein"/>
    <property type="match status" value="1"/>
</dbReference>
<keyword evidence="2" id="KW-0145">Chemotaxis</keyword>
<dbReference type="GO" id="GO:0016020">
    <property type="term" value="C:membrane"/>
    <property type="evidence" value="ECO:0007669"/>
    <property type="project" value="UniProtKB-SubCell"/>
</dbReference>
<feature type="region of interest" description="Disordered" evidence="6">
    <location>
        <begin position="598"/>
        <end position="649"/>
    </location>
</feature>
<dbReference type="InterPro" id="IPR004090">
    <property type="entry name" value="Chemotax_Me-accpt_rcpt"/>
</dbReference>
<organism evidence="10 11">
    <name type="scientific">Oricola thermophila</name>
    <dbReference type="NCBI Taxonomy" id="2742145"/>
    <lineage>
        <taxon>Bacteria</taxon>
        <taxon>Pseudomonadati</taxon>
        <taxon>Pseudomonadota</taxon>
        <taxon>Alphaproteobacteria</taxon>
        <taxon>Hyphomicrobiales</taxon>
        <taxon>Ahrensiaceae</taxon>
        <taxon>Oricola</taxon>
    </lineage>
</organism>
<dbReference type="InterPro" id="IPR003660">
    <property type="entry name" value="HAMP_dom"/>
</dbReference>
<evidence type="ECO:0000256" key="5">
    <source>
        <dbReference type="SAM" id="Coils"/>
    </source>
</evidence>
<dbReference type="PROSITE" id="PS50111">
    <property type="entry name" value="CHEMOTAXIS_TRANSDUC_2"/>
    <property type="match status" value="1"/>
</dbReference>
<dbReference type="InterPro" id="IPR051310">
    <property type="entry name" value="MCP_chemotaxis"/>
</dbReference>
<evidence type="ECO:0000313" key="10">
    <source>
        <dbReference type="EMBL" id="QKV19613.1"/>
    </source>
</evidence>
<keyword evidence="7" id="KW-1133">Transmembrane helix</keyword>
<evidence type="ECO:0000256" key="3">
    <source>
        <dbReference type="ARBA" id="ARBA00029447"/>
    </source>
</evidence>
<dbReference type="InterPro" id="IPR004089">
    <property type="entry name" value="MCPsignal_dom"/>
</dbReference>
<comment type="subcellular location">
    <subcellularLocation>
        <location evidence="1">Membrane</location>
    </subcellularLocation>
</comment>
<evidence type="ECO:0000256" key="6">
    <source>
        <dbReference type="SAM" id="MobiDB-lite"/>
    </source>
</evidence>
<evidence type="ECO:0000256" key="1">
    <source>
        <dbReference type="ARBA" id="ARBA00004370"/>
    </source>
</evidence>
<keyword evidence="5" id="KW-0175">Coiled coil</keyword>
<dbReference type="PANTHER" id="PTHR43531">
    <property type="entry name" value="PROTEIN ICFG"/>
    <property type="match status" value="1"/>
</dbReference>
<proteinExistence type="inferred from homology"/>
<evidence type="ECO:0000259" key="8">
    <source>
        <dbReference type="PROSITE" id="PS50111"/>
    </source>
</evidence>